<feature type="domain" description="RNA-binding S4" evidence="12">
    <location>
        <begin position="5"/>
        <end position="63"/>
    </location>
</feature>
<evidence type="ECO:0000256" key="7">
    <source>
        <dbReference type="ARBA" id="ARBA00041697"/>
    </source>
</evidence>
<dbReference type="InterPro" id="IPR042092">
    <property type="entry name" value="PsdUridine_s_RsuA/RluB/E/F_cat"/>
</dbReference>
<dbReference type="Gene3D" id="3.30.70.580">
    <property type="entry name" value="Pseudouridine synthase I, catalytic domain, N-terminal subdomain"/>
    <property type="match status" value="1"/>
</dbReference>
<evidence type="ECO:0000256" key="4">
    <source>
        <dbReference type="ARBA" id="ARBA00038922"/>
    </source>
</evidence>
<evidence type="ECO:0000256" key="11">
    <source>
        <dbReference type="PROSITE-ProRule" id="PRU00182"/>
    </source>
</evidence>
<evidence type="ECO:0000256" key="1">
    <source>
        <dbReference type="ARBA" id="ARBA00023235"/>
    </source>
</evidence>
<dbReference type="SUPFAM" id="SSF55174">
    <property type="entry name" value="Alpha-L RNA-binding motif"/>
    <property type="match status" value="1"/>
</dbReference>
<keyword evidence="1" id="KW-0413">Isomerase</keyword>
<dbReference type="SMART" id="SM00363">
    <property type="entry name" value="S4"/>
    <property type="match status" value="1"/>
</dbReference>
<proteinExistence type="predicted"/>
<evidence type="ECO:0000313" key="14">
    <source>
        <dbReference type="Proteomes" id="UP000622890"/>
    </source>
</evidence>
<dbReference type="InterPro" id="IPR020103">
    <property type="entry name" value="PsdUridine_synth_cat_dom_sf"/>
</dbReference>
<comment type="catalytic activity">
    <reaction evidence="3">
        <text>uridine(2604) in 23S rRNA = pseudouridine(2604) in 23S rRNA</text>
        <dbReference type="Rhea" id="RHEA:38875"/>
        <dbReference type="Rhea" id="RHEA-COMP:10093"/>
        <dbReference type="Rhea" id="RHEA-COMP:10094"/>
        <dbReference type="ChEBI" id="CHEBI:65314"/>
        <dbReference type="ChEBI" id="CHEBI:65315"/>
        <dbReference type="EC" id="5.4.99.21"/>
    </reaction>
</comment>
<evidence type="ECO:0000256" key="10">
    <source>
        <dbReference type="ARBA" id="ARBA00043147"/>
    </source>
</evidence>
<dbReference type="InterPro" id="IPR050343">
    <property type="entry name" value="RsuA_PseudoU_synthase"/>
</dbReference>
<dbReference type="InterPro" id="IPR036986">
    <property type="entry name" value="S4_RNA-bd_sf"/>
</dbReference>
<evidence type="ECO:0000256" key="2">
    <source>
        <dbReference type="ARBA" id="ARBA00036390"/>
    </source>
</evidence>
<evidence type="ECO:0000256" key="3">
    <source>
        <dbReference type="ARBA" id="ARBA00036535"/>
    </source>
</evidence>
<dbReference type="SUPFAM" id="SSF55120">
    <property type="entry name" value="Pseudouridine synthase"/>
    <property type="match status" value="1"/>
</dbReference>
<dbReference type="AlphaFoldDB" id="A0A934SZN9"/>
<dbReference type="Proteomes" id="UP000622890">
    <property type="component" value="Unassembled WGS sequence"/>
</dbReference>
<name>A0A934SZN9_9BURK</name>
<evidence type="ECO:0000256" key="5">
    <source>
        <dbReference type="ARBA" id="ARBA00039989"/>
    </source>
</evidence>
<sequence>MNAEIRLAKRVAQELGCSRRQAEQYIEGGWISVDGAIVEEPAARVAPEQRLRLDPAAVAEDVPPASLLLHKPQGADLAPADAMAAFLAPQNRADASGSGMRVLRKHLHNQQIVAPLPSAVGGLVVVSQDWRISRRLIDDRQRIEQEFHVEVARDVSPELLAQMQRMAAARHALMKISRQSEKRLRFAIKGVEALAIMEICAAAGLPATRITRMRIGRVSLAGLQPGQWRYLRSDEWF</sequence>
<dbReference type="RefSeq" id="WP_200592450.1">
    <property type="nucleotide sequence ID" value="NZ_JAEPBG010000005.1"/>
</dbReference>
<reference evidence="13" key="1">
    <citation type="submission" date="2021-01" db="EMBL/GenBank/DDBJ databases">
        <title>Genome sequence of strain Noviherbaspirillum sp. DKR-6.</title>
        <authorList>
            <person name="Chaudhary D.K."/>
        </authorList>
    </citation>
    <scope>NUCLEOTIDE SEQUENCE</scope>
    <source>
        <strain evidence="13">DKR-6</strain>
    </source>
</reference>
<dbReference type="EMBL" id="JAEPBG010000005">
    <property type="protein sequence ID" value="MBK4735674.1"/>
    <property type="molecule type" value="Genomic_DNA"/>
</dbReference>
<dbReference type="PANTHER" id="PTHR47683">
    <property type="entry name" value="PSEUDOURIDINE SYNTHASE FAMILY PROTEIN-RELATED"/>
    <property type="match status" value="1"/>
</dbReference>
<dbReference type="PROSITE" id="PS50889">
    <property type="entry name" value="S4"/>
    <property type="match status" value="1"/>
</dbReference>
<evidence type="ECO:0000313" key="13">
    <source>
        <dbReference type="EMBL" id="MBK4735674.1"/>
    </source>
</evidence>
<dbReference type="Gene3D" id="3.30.70.1560">
    <property type="entry name" value="Alpha-L RNA-binding motif"/>
    <property type="match status" value="1"/>
</dbReference>
<dbReference type="GO" id="GO:0001522">
    <property type="term" value="P:pseudouridine synthesis"/>
    <property type="evidence" value="ECO:0007669"/>
    <property type="project" value="InterPro"/>
</dbReference>
<evidence type="ECO:0000256" key="6">
    <source>
        <dbReference type="ARBA" id="ARBA00041420"/>
    </source>
</evidence>
<dbReference type="Pfam" id="PF01479">
    <property type="entry name" value="S4"/>
    <property type="match status" value="1"/>
</dbReference>
<dbReference type="CDD" id="cd00165">
    <property type="entry name" value="S4"/>
    <property type="match status" value="1"/>
</dbReference>
<comment type="caution">
    <text evidence="13">The sequence shown here is derived from an EMBL/GenBank/DDBJ whole genome shotgun (WGS) entry which is preliminary data.</text>
</comment>
<dbReference type="PANTHER" id="PTHR47683:SF2">
    <property type="entry name" value="RNA-BINDING S4 DOMAIN-CONTAINING PROTEIN"/>
    <property type="match status" value="1"/>
</dbReference>
<keyword evidence="14" id="KW-1185">Reference proteome</keyword>
<dbReference type="EC" id="5.4.99.21" evidence="4"/>
<evidence type="ECO:0000256" key="9">
    <source>
        <dbReference type="ARBA" id="ARBA00042890"/>
    </source>
</evidence>
<accession>A0A934SZN9</accession>
<comment type="catalytic activity">
    <reaction evidence="2">
        <text>uridine(35) in tRNA(Tyr) = pseudouridine(35) in tRNA(Tyr)</text>
        <dbReference type="Rhea" id="RHEA:60556"/>
        <dbReference type="Rhea" id="RHEA-COMP:15607"/>
        <dbReference type="Rhea" id="RHEA-COMP:15608"/>
        <dbReference type="ChEBI" id="CHEBI:65314"/>
        <dbReference type="ChEBI" id="CHEBI:65315"/>
    </reaction>
</comment>
<organism evidence="13 14">
    <name type="scientific">Noviherbaspirillum pedocola</name>
    <dbReference type="NCBI Taxonomy" id="2801341"/>
    <lineage>
        <taxon>Bacteria</taxon>
        <taxon>Pseudomonadati</taxon>
        <taxon>Pseudomonadota</taxon>
        <taxon>Betaproteobacteria</taxon>
        <taxon>Burkholderiales</taxon>
        <taxon>Oxalobacteraceae</taxon>
        <taxon>Noviherbaspirillum</taxon>
    </lineage>
</organism>
<dbReference type="InterPro" id="IPR002942">
    <property type="entry name" value="S4_RNA-bd"/>
</dbReference>
<dbReference type="GO" id="GO:0003723">
    <property type="term" value="F:RNA binding"/>
    <property type="evidence" value="ECO:0007669"/>
    <property type="project" value="UniProtKB-KW"/>
</dbReference>
<dbReference type="InterPro" id="IPR020094">
    <property type="entry name" value="TruA/RsuA/RluB/E/F_N"/>
</dbReference>
<dbReference type="GO" id="GO:0006396">
    <property type="term" value="P:RNA processing"/>
    <property type="evidence" value="ECO:0007669"/>
    <property type="project" value="UniProtKB-ARBA"/>
</dbReference>
<dbReference type="Gene3D" id="3.10.290.10">
    <property type="entry name" value="RNA-binding S4 domain"/>
    <property type="match status" value="1"/>
</dbReference>
<evidence type="ECO:0000256" key="8">
    <source>
        <dbReference type="ARBA" id="ARBA00042843"/>
    </source>
</evidence>
<dbReference type="GO" id="GO:0160138">
    <property type="term" value="F:23S rRNA pseudouridine(2604) synthase activity"/>
    <property type="evidence" value="ECO:0007669"/>
    <property type="project" value="UniProtKB-EC"/>
</dbReference>
<gene>
    <name evidence="13" type="ORF">JJB74_13710</name>
</gene>
<protein>
    <recommendedName>
        <fullName evidence="5">Dual-specificity RNA pseudouridine synthase RluF</fullName>
        <ecNumber evidence="4">5.4.99.21</ecNumber>
    </recommendedName>
    <alternativeName>
        <fullName evidence="7">23S rRNA pseudouridine(2604) synthase</fullName>
    </alternativeName>
    <alternativeName>
        <fullName evidence="9">Ribosomal large subunit pseudouridine synthase F</fullName>
    </alternativeName>
    <alternativeName>
        <fullName evidence="8">rRNA pseudouridylate synthase F</fullName>
    </alternativeName>
    <alternativeName>
        <fullName evidence="10">rRNA-uridine isomerase F</fullName>
    </alternativeName>
    <alternativeName>
        <fullName evidence="6">tRNA(Tyr) pseudouridine(35) synthase</fullName>
    </alternativeName>
</protein>
<evidence type="ECO:0000259" key="12">
    <source>
        <dbReference type="SMART" id="SM00363"/>
    </source>
</evidence>
<keyword evidence="11" id="KW-0694">RNA-binding</keyword>